<dbReference type="EMBL" id="JADGMS010000011">
    <property type="protein sequence ID" value="KAF9672078.1"/>
    <property type="molecule type" value="Genomic_DNA"/>
</dbReference>
<dbReference type="AlphaFoldDB" id="A0A835JP53"/>
<sequence length="86" mass="9651">MEASWDIKKAADIVQTVAYDGCETDVVTYGTLTAGHCKASRVEVATELLRTIQMQAMVLNPVVQTIFRRKEIKRSCGTFQRNDREG</sequence>
<dbReference type="Proteomes" id="UP000657918">
    <property type="component" value="Chromosome 11"/>
</dbReference>
<comment type="caution">
    <text evidence="2">The sequence shown here is derived from an EMBL/GenBank/DDBJ whole genome shotgun (WGS) entry which is preliminary data.</text>
</comment>
<keyword evidence="1" id="KW-0677">Repeat</keyword>
<dbReference type="InterPro" id="IPR011990">
    <property type="entry name" value="TPR-like_helical_dom_sf"/>
</dbReference>
<protein>
    <submittedName>
        <fullName evidence="2">Uncharacterized protein</fullName>
    </submittedName>
</protein>
<dbReference type="Pfam" id="PF12854">
    <property type="entry name" value="PPR_1"/>
    <property type="match status" value="1"/>
</dbReference>
<dbReference type="InterPro" id="IPR002885">
    <property type="entry name" value="PPR_rpt"/>
</dbReference>
<dbReference type="OrthoDB" id="185373at2759"/>
<organism evidence="2 3">
    <name type="scientific">Salix dunnii</name>
    <dbReference type="NCBI Taxonomy" id="1413687"/>
    <lineage>
        <taxon>Eukaryota</taxon>
        <taxon>Viridiplantae</taxon>
        <taxon>Streptophyta</taxon>
        <taxon>Embryophyta</taxon>
        <taxon>Tracheophyta</taxon>
        <taxon>Spermatophyta</taxon>
        <taxon>Magnoliopsida</taxon>
        <taxon>eudicotyledons</taxon>
        <taxon>Gunneridae</taxon>
        <taxon>Pentapetalae</taxon>
        <taxon>rosids</taxon>
        <taxon>fabids</taxon>
        <taxon>Malpighiales</taxon>
        <taxon>Salicaceae</taxon>
        <taxon>Saliceae</taxon>
        <taxon>Salix</taxon>
    </lineage>
</organism>
<gene>
    <name evidence="2" type="ORF">SADUNF_Sadunf11G0003400</name>
</gene>
<evidence type="ECO:0000313" key="3">
    <source>
        <dbReference type="Proteomes" id="UP000657918"/>
    </source>
</evidence>
<reference evidence="2 3" key="1">
    <citation type="submission" date="2020-10" db="EMBL/GenBank/DDBJ databases">
        <title>Plant Genome Project.</title>
        <authorList>
            <person name="Zhang R.-G."/>
        </authorList>
    </citation>
    <scope>NUCLEOTIDE SEQUENCE [LARGE SCALE GENOMIC DNA]</scope>
    <source>
        <strain evidence="2">FAFU-HL-1</strain>
        <tissue evidence="2">Leaf</tissue>
    </source>
</reference>
<dbReference type="Gene3D" id="1.25.40.10">
    <property type="entry name" value="Tetratricopeptide repeat domain"/>
    <property type="match status" value="1"/>
</dbReference>
<name>A0A835JP53_9ROSI</name>
<keyword evidence="3" id="KW-1185">Reference proteome</keyword>
<accession>A0A835JP53</accession>
<evidence type="ECO:0000256" key="1">
    <source>
        <dbReference type="ARBA" id="ARBA00022737"/>
    </source>
</evidence>
<evidence type="ECO:0000313" key="2">
    <source>
        <dbReference type="EMBL" id="KAF9672078.1"/>
    </source>
</evidence>
<proteinExistence type="predicted"/>